<dbReference type="Proteomes" id="UP000267029">
    <property type="component" value="Unassembled WGS sequence"/>
</dbReference>
<protein>
    <recommendedName>
        <fullName evidence="1">Cytosolic endo-beta-N-acetylglucosaminidase TIM barrel domain-containing protein</fullName>
    </recommendedName>
</protein>
<organism evidence="2 3">
    <name type="scientific">Mesocestoides corti</name>
    <name type="common">Flatworm</name>
    <dbReference type="NCBI Taxonomy" id="53468"/>
    <lineage>
        <taxon>Eukaryota</taxon>
        <taxon>Metazoa</taxon>
        <taxon>Spiralia</taxon>
        <taxon>Lophotrochozoa</taxon>
        <taxon>Platyhelminthes</taxon>
        <taxon>Cestoda</taxon>
        <taxon>Eucestoda</taxon>
        <taxon>Cyclophyllidea</taxon>
        <taxon>Mesocestoididae</taxon>
        <taxon>Mesocestoides</taxon>
    </lineage>
</organism>
<sequence length="396" mass="44382">MAGGYHEFDCSPEKINQFPTFRFIHWDLIDIFVYFSHHFVTIPPVSWVKLAHLNGVRIYGTLIIEHDKKTACPVFESIFGSTAKDPGANYPAVLAHKLNLLRRHYGAINSNESMRIFVGIDCFGRGCPGGGGFNTKEALELVVKASESFSSRPLSVALFAPAWSFEKREELLHLVDCTPVSDDACALASAVYRLDRRFWRPLTPLLSRLRAVGSQSRHLYRPSCPWRGSITTNFSLGMGLFDTNGVRLKPWSQLAGQEVLPTCRAISATQGKDEQAGFDVEVIPEFVEYYLPGNSLRLSISRIDADTKNLFLELFVFPNLSLSSVANLTIILKFESEKGPVKVFADICIVSWESVYVAEEYSVTGRKYINCSGETELGFTFSLLLFYLSQFCSYAK</sequence>
<feature type="domain" description="Cytosolic endo-beta-N-acetylglucosaminidase TIM barrel" evidence="1">
    <location>
        <begin position="13"/>
        <end position="81"/>
    </location>
</feature>
<dbReference type="PANTHER" id="PTHR13246:SF1">
    <property type="entry name" value="CYTOSOLIC ENDO-BETA-N-ACETYLGLUCOSAMINIDASE"/>
    <property type="match status" value="1"/>
</dbReference>
<dbReference type="Pfam" id="PF03644">
    <property type="entry name" value="Glyco_hydro_85"/>
    <property type="match status" value="2"/>
</dbReference>
<dbReference type="OrthoDB" id="284473at2759"/>
<keyword evidence="3" id="KW-1185">Reference proteome</keyword>
<dbReference type="EMBL" id="UXSR01002046">
    <property type="protein sequence ID" value="VDD78668.1"/>
    <property type="molecule type" value="Genomic_DNA"/>
</dbReference>
<dbReference type="PANTHER" id="PTHR13246">
    <property type="entry name" value="ENDO BETA N-ACETYLGLUCOSAMINIDASE"/>
    <property type="match status" value="1"/>
</dbReference>
<evidence type="ECO:0000313" key="2">
    <source>
        <dbReference type="EMBL" id="VDD78668.1"/>
    </source>
</evidence>
<dbReference type="GO" id="GO:0005829">
    <property type="term" value="C:cytosol"/>
    <property type="evidence" value="ECO:0007669"/>
    <property type="project" value="UniProtKB-SubCell"/>
</dbReference>
<dbReference type="AlphaFoldDB" id="A0A0R3UCM2"/>
<dbReference type="InterPro" id="IPR032979">
    <property type="entry name" value="ENGase"/>
</dbReference>
<accession>A0A0R3UCM2</accession>
<dbReference type="InterPro" id="IPR005201">
    <property type="entry name" value="TIM_ENGase"/>
</dbReference>
<dbReference type="STRING" id="53468.A0A0R3UCM2"/>
<dbReference type="GO" id="GO:0033925">
    <property type="term" value="F:mannosyl-glycoprotein endo-beta-N-acetylglucosaminidase activity"/>
    <property type="evidence" value="ECO:0007669"/>
    <property type="project" value="UniProtKB-EC"/>
</dbReference>
<evidence type="ECO:0000259" key="1">
    <source>
        <dbReference type="Pfam" id="PF03644"/>
    </source>
</evidence>
<dbReference type="Gene3D" id="3.20.20.80">
    <property type="entry name" value="Glycosidases"/>
    <property type="match status" value="2"/>
</dbReference>
<proteinExistence type="predicted"/>
<name>A0A0R3UCM2_MESCO</name>
<gene>
    <name evidence="2" type="ORF">MCOS_LOCUS4671</name>
</gene>
<evidence type="ECO:0000313" key="3">
    <source>
        <dbReference type="Proteomes" id="UP000267029"/>
    </source>
</evidence>
<dbReference type="Gene3D" id="2.60.120.260">
    <property type="entry name" value="Galactose-binding domain-like"/>
    <property type="match status" value="1"/>
</dbReference>
<reference evidence="2 3" key="1">
    <citation type="submission" date="2018-10" db="EMBL/GenBank/DDBJ databases">
        <authorList>
            <consortium name="Pathogen Informatics"/>
        </authorList>
    </citation>
    <scope>NUCLEOTIDE SEQUENCE [LARGE SCALE GENOMIC DNA]</scope>
</reference>
<feature type="domain" description="Cytosolic endo-beta-N-acetylglucosaminidase TIM barrel" evidence="1">
    <location>
        <begin position="100"/>
        <end position="239"/>
    </location>
</feature>